<evidence type="ECO:0000256" key="4">
    <source>
        <dbReference type="ARBA" id="ARBA00022679"/>
    </source>
</evidence>
<dbReference type="CDD" id="cd17546">
    <property type="entry name" value="REC_hyHK_CKI1_RcsC-like"/>
    <property type="match status" value="1"/>
</dbReference>
<evidence type="ECO:0000256" key="6">
    <source>
        <dbReference type="PROSITE-ProRule" id="PRU00169"/>
    </source>
</evidence>
<accession>A0A1B8GC36</accession>
<dbReference type="GO" id="GO:0005886">
    <property type="term" value="C:plasma membrane"/>
    <property type="evidence" value="ECO:0007669"/>
    <property type="project" value="TreeGrafter"/>
</dbReference>
<dbReference type="InterPro" id="IPR003594">
    <property type="entry name" value="HATPase_dom"/>
</dbReference>
<dbReference type="PANTHER" id="PTHR43047:SF2">
    <property type="entry name" value="HISTIDINE KINASE M7"/>
    <property type="match status" value="1"/>
</dbReference>
<evidence type="ECO:0000256" key="3">
    <source>
        <dbReference type="ARBA" id="ARBA00022553"/>
    </source>
</evidence>
<dbReference type="PANTHER" id="PTHR43047">
    <property type="entry name" value="TWO-COMPONENT HISTIDINE PROTEIN KINASE"/>
    <property type="match status" value="1"/>
</dbReference>
<dbReference type="InterPro" id="IPR005467">
    <property type="entry name" value="His_kinase_dom"/>
</dbReference>
<dbReference type="CDD" id="cd00082">
    <property type="entry name" value="HisKA"/>
    <property type="match status" value="1"/>
</dbReference>
<dbReference type="SUPFAM" id="SSF52172">
    <property type="entry name" value="CheY-like"/>
    <property type="match status" value="1"/>
</dbReference>
<feature type="modified residue" description="4-aspartylphosphate" evidence="6">
    <location>
        <position position="815"/>
    </location>
</feature>
<evidence type="ECO:0000313" key="10">
    <source>
        <dbReference type="Proteomes" id="UP000091956"/>
    </source>
</evidence>
<dbReference type="PRINTS" id="PR00344">
    <property type="entry name" value="BCTRLSENSOR"/>
</dbReference>
<keyword evidence="3 6" id="KW-0597">Phosphoprotein</keyword>
<dbReference type="STRING" id="342668.A0A1B8GC36"/>
<dbReference type="RefSeq" id="XP_018127129.2">
    <property type="nucleotide sequence ID" value="XM_018278200.2"/>
</dbReference>
<comment type="catalytic activity">
    <reaction evidence="1">
        <text>ATP + protein L-histidine = ADP + protein N-phospho-L-histidine.</text>
        <dbReference type="EC" id="2.7.13.3"/>
    </reaction>
</comment>
<dbReference type="GO" id="GO:0000155">
    <property type="term" value="F:phosphorelay sensor kinase activity"/>
    <property type="evidence" value="ECO:0007669"/>
    <property type="project" value="InterPro"/>
</dbReference>
<dbReference type="SUPFAM" id="SSF47384">
    <property type="entry name" value="Homodimeric domain of signal transducing histidine kinase"/>
    <property type="match status" value="1"/>
</dbReference>
<dbReference type="EMBL" id="KV460254">
    <property type="protein sequence ID" value="OBT93396.2"/>
    <property type="molecule type" value="Genomic_DNA"/>
</dbReference>
<feature type="domain" description="Response regulatory" evidence="8">
    <location>
        <begin position="757"/>
        <end position="889"/>
    </location>
</feature>
<dbReference type="InterPro" id="IPR001789">
    <property type="entry name" value="Sig_transdc_resp-reg_receiver"/>
</dbReference>
<dbReference type="GeneID" id="28842167"/>
<evidence type="ECO:0000256" key="2">
    <source>
        <dbReference type="ARBA" id="ARBA00012438"/>
    </source>
</evidence>
<evidence type="ECO:0000313" key="9">
    <source>
        <dbReference type="EMBL" id="OBT93396.2"/>
    </source>
</evidence>
<dbReference type="SMART" id="SM00448">
    <property type="entry name" value="REC"/>
    <property type="match status" value="1"/>
</dbReference>
<dbReference type="SUPFAM" id="SSF55874">
    <property type="entry name" value="ATPase domain of HSP90 chaperone/DNA topoisomerase II/histidine kinase"/>
    <property type="match status" value="1"/>
</dbReference>
<dbReference type="InterPro" id="IPR036890">
    <property type="entry name" value="HATPase_C_sf"/>
</dbReference>
<dbReference type="Gene3D" id="1.10.287.130">
    <property type="match status" value="1"/>
</dbReference>
<sequence length="895" mass="97996">MPGSLHSRLSMVVGNEGEAGDAMAGEPIERASLCLPDITRGVVSHQGEDGFGGILKQYYNTPENDALERLVLLKKRLRDANTHDFWTALLREVCDIGHAQCGFVAKPADPDPSSAAVGIPLLGDPGSDILGVGFYLNSGGDVDQMHHNYRYHVQGTSCIHMQNDKVFLIPERLTDFVKDGWDKMPWENAEAYLGIPISHGGSPVAHFAMVWTAEGAAKRKLSWAFLEMFMHGLEDMILERLLEDKGAAEEPKRKLQASTRIVPIDAITASQTLKPYARSLSHELRSPMQGVVGMLDMMYSTVVDAIASQMYPKAAAVFEELKANMETAQDSSKRAVEAVDNVVHAYDLNMQMPETPLDNSDSELANAPIFAPLADPFRPDIVIEGSGIPLVAATNKRQRDDEVGFHPGPPMKRLPSITEGGLRKVYDDCSSPTTSVVAEADETSTVDLDTTERHHFSQSPSPSFPLASPDEIMRTPAVSPPPLFNKNLTSDRRQISTRSFIRNLVDQAIRSMRPVDKVRVPHNMGELIYVKTEGPRGDIDELTINVIVSPETPERIITKELHLTFAVMKVVDNAIKFTPNGEITIHMRLSRNRQLVEISVLDTGCGISQESKEHLFKPHFQEDATISRSRDGLGLSLFNAKAHVRRSLRGEMTLERSAISGPNKGSEFLIRFPLEVHRDRASSLPPKTPAQLIASPSISPRASPLLQSLSTNGYASYPSPGLPTRLFTPIPPPALVTRPAMKKSSFDRDLASRIPLTFLVAEDNAVNRSILVGFLKKLGYAAASISIAFDGAEAVEQYAASLAEGGVQIDAVLMDLWMPNVDGYEATERILEMAAARKREGDGEGPVVFAVSADITSDSLARAKGAGMRGFVSKPYRVMDIQKLIVEHFGDREAS</sequence>
<dbReference type="Proteomes" id="UP000091956">
    <property type="component" value="Unassembled WGS sequence"/>
</dbReference>
<dbReference type="InterPro" id="IPR004358">
    <property type="entry name" value="Sig_transdc_His_kin-like_C"/>
</dbReference>
<proteinExistence type="predicted"/>
<dbReference type="FunFam" id="1.10.287.130:FF:000100">
    <property type="entry name" value="Sensor histidine kinase/response regulator"/>
    <property type="match status" value="1"/>
</dbReference>
<gene>
    <name evidence="9" type="ORF">VE01_08781</name>
</gene>
<dbReference type="EC" id="2.7.13.3" evidence="2"/>
<dbReference type="SMART" id="SM00387">
    <property type="entry name" value="HATPase_c"/>
    <property type="match status" value="1"/>
</dbReference>
<name>A0A1B8GC36_9PEZI</name>
<dbReference type="InterPro" id="IPR011006">
    <property type="entry name" value="CheY-like_superfamily"/>
</dbReference>
<reference evidence="9 10" key="1">
    <citation type="submission" date="2016-03" db="EMBL/GenBank/DDBJ databases">
        <title>Comparative genomics of Pseudogymnoascus destructans, the fungus causing white-nose syndrome of bats.</title>
        <authorList>
            <person name="Palmer J.M."/>
            <person name="Drees K.P."/>
            <person name="Foster J.T."/>
            <person name="Lindner D.L."/>
        </authorList>
    </citation>
    <scope>NUCLEOTIDE SEQUENCE [LARGE SCALE GENOMIC DNA]</scope>
    <source>
        <strain evidence="9 10">UAMH 10579</strain>
    </source>
</reference>
<keyword evidence="10" id="KW-1185">Reference proteome</keyword>
<dbReference type="Gene3D" id="3.40.50.2300">
    <property type="match status" value="1"/>
</dbReference>
<organism evidence="9 10">
    <name type="scientific">Pseudogymnoascus verrucosus</name>
    <dbReference type="NCBI Taxonomy" id="342668"/>
    <lineage>
        <taxon>Eukaryota</taxon>
        <taxon>Fungi</taxon>
        <taxon>Dikarya</taxon>
        <taxon>Ascomycota</taxon>
        <taxon>Pezizomycotina</taxon>
        <taxon>Leotiomycetes</taxon>
        <taxon>Thelebolales</taxon>
        <taxon>Thelebolaceae</taxon>
        <taxon>Pseudogymnoascus</taxon>
    </lineage>
</organism>
<dbReference type="Pfam" id="PF02518">
    <property type="entry name" value="HATPase_c"/>
    <property type="match status" value="1"/>
</dbReference>
<evidence type="ECO:0000256" key="5">
    <source>
        <dbReference type="ARBA" id="ARBA00022777"/>
    </source>
</evidence>
<keyword evidence="5" id="KW-0418">Kinase</keyword>
<dbReference type="InterPro" id="IPR003661">
    <property type="entry name" value="HisK_dim/P_dom"/>
</dbReference>
<evidence type="ECO:0000259" key="8">
    <source>
        <dbReference type="PROSITE" id="PS50110"/>
    </source>
</evidence>
<dbReference type="Gene3D" id="3.30.565.10">
    <property type="entry name" value="Histidine kinase-like ATPase, C-terminal domain"/>
    <property type="match status" value="1"/>
</dbReference>
<dbReference type="AlphaFoldDB" id="A0A1B8GC36"/>
<protein>
    <recommendedName>
        <fullName evidence="2">histidine kinase</fullName>
        <ecNumber evidence="2">2.7.13.3</ecNumber>
    </recommendedName>
</protein>
<evidence type="ECO:0000259" key="7">
    <source>
        <dbReference type="PROSITE" id="PS50109"/>
    </source>
</evidence>
<dbReference type="PROSITE" id="PS50109">
    <property type="entry name" value="HIS_KIN"/>
    <property type="match status" value="1"/>
</dbReference>
<feature type="domain" description="Histidine kinase" evidence="7">
    <location>
        <begin position="541"/>
        <end position="676"/>
    </location>
</feature>
<reference evidence="10" key="2">
    <citation type="journal article" date="2018" name="Nat. Commun.">
        <title>Extreme sensitivity to ultraviolet light in the fungal pathogen causing white-nose syndrome of bats.</title>
        <authorList>
            <person name="Palmer J.M."/>
            <person name="Drees K.P."/>
            <person name="Foster J.T."/>
            <person name="Lindner D.L."/>
        </authorList>
    </citation>
    <scope>NUCLEOTIDE SEQUENCE [LARGE SCALE GENOMIC DNA]</scope>
    <source>
        <strain evidence="10">UAMH 10579</strain>
    </source>
</reference>
<dbReference type="InterPro" id="IPR036097">
    <property type="entry name" value="HisK_dim/P_sf"/>
</dbReference>
<dbReference type="PROSITE" id="PS50110">
    <property type="entry name" value="RESPONSE_REGULATORY"/>
    <property type="match status" value="1"/>
</dbReference>
<evidence type="ECO:0000256" key="1">
    <source>
        <dbReference type="ARBA" id="ARBA00000085"/>
    </source>
</evidence>
<dbReference type="GO" id="GO:0009927">
    <property type="term" value="F:histidine phosphotransfer kinase activity"/>
    <property type="evidence" value="ECO:0007669"/>
    <property type="project" value="TreeGrafter"/>
</dbReference>
<dbReference type="Pfam" id="PF00072">
    <property type="entry name" value="Response_reg"/>
    <property type="match status" value="1"/>
</dbReference>
<keyword evidence="4" id="KW-0808">Transferase</keyword>